<evidence type="ECO:0000313" key="1">
    <source>
        <dbReference type="EMBL" id="GAU88761.1"/>
    </source>
</evidence>
<organism evidence="1 2">
    <name type="scientific">Ramazzottius varieornatus</name>
    <name type="common">Water bear</name>
    <name type="synonym">Tardigrade</name>
    <dbReference type="NCBI Taxonomy" id="947166"/>
    <lineage>
        <taxon>Eukaryota</taxon>
        <taxon>Metazoa</taxon>
        <taxon>Ecdysozoa</taxon>
        <taxon>Tardigrada</taxon>
        <taxon>Eutardigrada</taxon>
        <taxon>Parachela</taxon>
        <taxon>Hypsibioidea</taxon>
        <taxon>Ramazzottiidae</taxon>
        <taxon>Ramazzottius</taxon>
    </lineage>
</organism>
<reference evidence="1 2" key="1">
    <citation type="journal article" date="2016" name="Nat. Commun.">
        <title>Extremotolerant tardigrade genome and improved radiotolerance of human cultured cells by tardigrade-unique protein.</title>
        <authorList>
            <person name="Hashimoto T."/>
            <person name="Horikawa D.D."/>
            <person name="Saito Y."/>
            <person name="Kuwahara H."/>
            <person name="Kozuka-Hata H."/>
            <person name="Shin-I T."/>
            <person name="Minakuchi Y."/>
            <person name="Ohishi K."/>
            <person name="Motoyama A."/>
            <person name="Aizu T."/>
            <person name="Enomoto A."/>
            <person name="Kondo K."/>
            <person name="Tanaka S."/>
            <person name="Hara Y."/>
            <person name="Koshikawa S."/>
            <person name="Sagara H."/>
            <person name="Miura T."/>
            <person name="Yokobori S."/>
            <person name="Miyagawa K."/>
            <person name="Suzuki Y."/>
            <person name="Kubo T."/>
            <person name="Oyama M."/>
            <person name="Kohara Y."/>
            <person name="Fujiyama A."/>
            <person name="Arakawa K."/>
            <person name="Katayama T."/>
            <person name="Toyoda A."/>
            <person name="Kunieda T."/>
        </authorList>
    </citation>
    <scope>NUCLEOTIDE SEQUENCE [LARGE SCALE GENOMIC DNA]</scope>
    <source>
        <strain evidence="1 2">YOKOZUNA-1</strain>
    </source>
</reference>
<gene>
    <name evidence="1" type="primary">RvY_01398-1</name>
    <name evidence="1" type="synonym">RvY_01398.1</name>
    <name evidence="1" type="ORF">RvY_01398</name>
</gene>
<dbReference type="EMBL" id="BDGG01000001">
    <property type="protein sequence ID" value="GAU88761.1"/>
    <property type="molecule type" value="Genomic_DNA"/>
</dbReference>
<protein>
    <submittedName>
        <fullName evidence="1">Uncharacterized protein</fullName>
    </submittedName>
</protein>
<proteinExistence type="predicted"/>
<dbReference type="Proteomes" id="UP000186922">
    <property type="component" value="Unassembled WGS sequence"/>
</dbReference>
<keyword evidence="2" id="KW-1185">Reference proteome</keyword>
<dbReference type="AlphaFoldDB" id="A0A1D1UH35"/>
<comment type="caution">
    <text evidence="1">The sequence shown here is derived from an EMBL/GenBank/DDBJ whole genome shotgun (WGS) entry which is preliminary data.</text>
</comment>
<evidence type="ECO:0000313" key="2">
    <source>
        <dbReference type="Proteomes" id="UP000186922"/>
    </source>
</evidence>
<name>A0A1D1UH35_RAMVA</name>
<sequence length="112" mass="12601">MDRNYHGTKLVNNPYTIFQSSRNHLLNRGSGLPNDVKLRTANVSRRIVLFKLSVPDATICTQATRGSSELFCVRATGILVSKLDGNQRPKTIVDNFEVDAYYFTQYSTDVEA</sequence>
<accession>A0A1D1UH35</accession>